<dbReference type="SUPFAM" id="SSF48452">
    <property type="entry name" value="TPR-like"/>
    <property type="match status" value="2"/>
</dbReference>
<keyword evidence="1" id="KW-0175">Coiled coil</keyword>
<reference evidence="4 5" key="1">
    <citation type="submission" date="2020-07" db="EMBL/GenBank/DDBJ databases">
        <title>Genomic Encyclopedia of Type Strains, Phase IV (KMG-IV): sequencing the most valuable type-strain genomes for metagenomic binning, comparative biology and taxonomic classification.</title>
        <authorList>
            <person name="Goeker M."/>
        </authorList>
    </citation>
    <scope>NUCLEOTIDE SEQUENCE [LARGE SCALE GENOMIC DNA]</scope>
    <source>
        <strain evidence="4 5">DSM 45533</strain>
    </source>
</reference>
<dbReference type="InterPro" id="IPR011990">
    <property type="entry name" value="TPR-like_helical_dom_sf"/>
</dbReference>
<dbReference type="Gene3D" id="1.25.40.10">
    <property type="entry name" value="Tetratricopeptide repeat domain"/>
    <property type="match status" value="2"/>
</dbReference>
<feature type="coiled-coil region" evidence="1">
    <location>
        <begin position="625"/>
        <end position="652"/>
    </location>
</feature>
<dbReference type="AlphaFoldDB" id="A0A7W0CSI5"/>
<evidence type="ECO:0000313" key="5">
    <source>
        <dbReference type="Proteomes" id="UP000530928"/>
    </source>
</evidence>
<dbReference type="EMBL" id="JACDUR010000009">
    <property type="protein sequence ID" value="MBA2896518.1"/>
    <property type="molecule type" value="Genomic_DNA"/>
</dbReference>
<evidence type="ECO:0000313" key="4">
    <source>
        <dbReference type="EMBL" id="MBA2896518.1"/>
    </source>
</evidence>
<dbReference type="InterPro" id="IPR019734">
    <property type="entry name" value="TPR_rpt"/>
</dbReference>
<gene>
    <name evidence="4" type="ORF">HNR30_007909</name>
</gene>
<sequence>MTGPLPSLPDERPPARRRRRVALAAPVAAGAAAGAASILAASLEWDIPVGAKIGVTLAAALLVGLATWATTATPKDRRKQAEPSSMAPEQWPPAPEHFTGRREALGELRKVFADRRRSEEVSPLVVSVYGRGGVGKSALMARFGQEVAEWFPDGRLYADLRGVVDSPIPPEEVLVGFLRALGVRQTTDPGGLDDLRKLWLTWTKGRRILIGLDNAHDGDQVRKLIPADPGCAVIVTSRQPLFLMNAFDTQLPVFSEAQGVELLARLAGGARVADDLTAAKEIVRLCDHLPLAIGICGARLATRSTWTLRLLADRLRDERQLLDQLQVPGSVDRSVRASVQLSYDDCTGIQRRLLRLLSGLTAPDVPGWVAGELLDVSELDGGDQLEALIDAQLAECSGTDQTGAMRYRLHDLVRVYAAELPAEEDERRRAAVERVLSGYRRRAEEAAQRRWPQDWGRTGRRGDFEGQGLAVGWLNSERLAVVAMVQLARDLKLWDLCWGLGRAFSSLCHSLRAYWSDWLLVAEIACEAAERMGDRRALAISLLDRAPALGGFGGHEAAGANAEEALAIFTELGESWWAARASRTVGMALFNDGHLDRAQDFLVAAIAGFEAEDDGWWAARSRRNLAELRLAQRRADEARELLEEALDVFKQEGNRYSEAQTLRAYGEALAAQARALRREGEHRAAEDGFLRAELNLDRAAEIFRQRGELWEEARCLRAAGEVGNPVNGLRELGYVRRAEEMLAALGDSWGVARTLLSVGRALARLGRTAEADAELRRAVDAFEELDDQWWRARSLRYLGEAHVEAGDPATGVPHLRRARELYRSLGNEAGMRRTLELLRRAEAS</sequence>
<dbReference type="SMART" id="SM00028">
    <property type="entry name" value="TPR"/>
    <property type="match status" value="3"/>
</dbReference>
<feature type="region of interest" description="Disordered" evidence="2">
    <location>
        <begin position="73"/>
        <end position="98"/>
    </location>
</feature>
<comment type="caution">
    <text evidence="4">The sequence shown here is derived from an EMBL/GenBank/DDBJ whole genome shotgun (WGS) entry which is preliminary data.</text>
</comment>
<dbReference type="PANTHER" id="PTHR47691">
    <property type="entry name" value="REGULATOR-RELATED"/>
    <property type="match status" value="1"/>
</dbReference>
<keyword evidence="3" id="KW-0812">Transmembrane</keyword>
<protein>
    <submittedName>
        <fullName evidence="4">Tetratricopeptide (TPR) repeat protein</fullName>
    </submittedName>
</protein>
<dbReference type="Pfam" id="PF13424">
    <property type="entry name" value="TPR_12"/>
    <property type="match status" value="1"/>
</dbReference>
<dbReference type="SUPFAM" id="SSF52540">
    <property type="entry name" value="P-loop containing nucleoside triphosphate hydrolases"/>
    <property type="match status" value="1"/>
</dbReference>
<evidence type="ECO:0000256" key="1">
    <source>
        <dbReference type="SAM" id="Coils"/>
    </source>
</evidence>
<name>A0A7W0CSI5_9ACTN</name>
<keyword evidence="5" id="KW-1185">Reference proteome</keyword>
<dbReference type="PANTHER" id="PTHR47691:SF3">
    <property type="entry name" value="HTH-TYPE TRANSCRIPTIONAL REGULATOR RV0890C-RELATED"/>
    <property type="match status" value="1"/>
</dbReference>
<dbReference type="Gene3D" id="3.40.50.300">
    <property type="entry name" value="P-loop containing nucleotide triphosphate hydrolases"/>
    <property type="match status" value="1"/>
</dbReference>
<dbReference type="GO" id="GO:0043531">
    <property type="term" value="F:ADP binding"/>
    <property type="evidence" value="ECO:0007669"/>
    <property type="project" value="InterPro"/>
</dbReference>
<evidence type="ECO:0000256" key="3">
    <source>
        <dbReference type="SAM" id="Phobius"/>
    </source>
</evidence>
<dbReference type="Proteomes" id="UP000530928">
    <property type="component" value="Unassembled WGS sequence"/>
</dbReference>
<keyword evidence="3" id="KW-1133">Transmembrane helix</keyword>
<organism evidence="4 5">
    <name type="scientific">Nonomuraea soli</name>
    <dbReference type="NCBI Taxonomy" id="1032476"/>
    <lineage>
        <taxon>Bacteria</taxon>
        <taxon>Bacillati</taxon>
        <taxon>Actinomycetota</taxon>
        <taxon>Actinomycetes</taxon>
        <taxon>Streptosporangiales</taxon>
        <taxon>Streptosporangiaceae</taxon>
        <taxon>Nonomuraea</taxon>
    </lineage>
</organism>
<accession>A0A7W0CSI5</accession>
<evidence type="ECO:0000256" key="2">
    <source>
        <dbReference type="SAM" id="MobiDB-lite"/>
    </source>
</evidence>
<keyword evidence="3" id="KW-0472">Membrane</keyword>
<dbReference type="InterPro" id="IPR027417">
    <property type="entry name" value="P-loop_NTPase"/>
</dbReference>
<feature type="transmembrane region" description="Helical" evidence="3">
    <location>
        <begin position="21"/>
        <end position="43"/>
    </location>
</feature>
<dbReference type="PRINTS" id="PR00364">
    <property type="entry name" value="DISEASERSIST"/>
</dbReference>
<proteinExistence type="predicted"/>
<dbReference type="RefSeq" id="WP_181615256.1">
    <property type="nucleotide sequence ID" value="NZ_BAABAM010000004.1"/>
</dbReference>